<feature type="compositionally biased region" description="Low complexity" evidence="1">
    <location>
        <begin position="150"/>
        <end position="160"/>
    </location>
</feature>
<dbReference type="Pfam" id="PF07939">
    <property type="entry name" value="DUF1685"/>
    <property type="match status" value="1"/>
</dbReference>
<protein>
    <submittedName>
        <fullName evidence="2">Uncharacterized protein</fullName>
    </submittedName>
</protein>
<feature type="compositionally biased region" description="Low complexity" evidence="1">
    <location>
        <begin position="170"/>
        <end position="179"/>
    </location>
</feature>
<accession>A0AAV6LLQ4</accession>
<name>A0AAV6LLQ4_9ERIC</name>
<proteinExistence type="predicted"/>
<dbReference type="PANTHER" id="PTHR31865:SF3">
    <property type="entry name" value="PHOSPHODIESTERASE EPSILON-1, PUTATIVE (DUF1685)-RELATED"/>
    <property type="match status" value="1"/>
</dbReference>
<keyword evidence="3" id="KW-1185">Reference proteome</keyword>
<dbReference type="PANTHER" id="PTHR31865">
    <property type="entry name" value="OSJNBA0071G03.3 PROTEIN"/>
    <property type="match status" value="1"/>
</dbReference>
<comment type="caution">
    <text evidence="2">The sequence shown here is derived from an EMBL/GenBank/DDBJ whole genome shotgun (WGS) entry which is preliminary data.</text>
</comment>
<sequence length="237" mass="27089">MEETNMIESQTTDMVTTEPTIKASSTSLPSENEELQRLEHAPPFWRPNNHRKRLSKQLSMCETPRDIAWERRRRQIMRQERMKKHHQAEMSMIDLGDQDILTDDDLNELKGCIELGFGFNELDQDGKRQLCHTLPALDLYFAVNRQVSPVSTPTPTNSSNRLSLGGGGDQSSSRRQSSTSEDEVEALGSSSCLFCDAVLLKCGMDFIEGKKTEKTDTPQRKMEWSCLLLHQFEEKLH</sequence>
<feature type="region of interest" description="Disordered" evidence="1">
    <location>
        <begin position="150"/>
        <end position="182"/>
    </location>
</feature>
<gene>
    <name evidence="2" type="ORF">RHGRI_001073</name>
</gene>
<dbReference type="Proteomes" id="UP000823749">
    <property type="component" value="Chromosome 1"/>
</dbReference>
<evidence type="ECO:0000256" key="1">
    <source>
        <dbReference type="SAM" id="MobiDB-lite"/>
    </source>
</evidence>
<dbReference type="EMBL" id="JACTNZ010000001">
    <property type="protein sequence ID" value="KAG5565061.1"/>
    <property type="molecule type" value="Genomic_DNA"/>
</dbReference>
<organism evidence="2 3">
    <name type="scientific">Rhododendron griersonianum</name>
    <dbReference type="NCBI Taxonomy" id="479676"/>
    <lineage>
        <taxon>Eukaryota</taxon>
        <taxon>Viridiplantae</taxon>
        <taxon>Streptophyta</taxon>
        <taxon>Embryophyta</taxon>
        <taxon>Tracheophyta</taxon>
        <taxon>Spermatophyta</taxon>
        <taxon>Magnoliopsida</taxon>
        <taxon>eudicotyledons</taxon>
        <taxon>Gunneridae</taxon>
        <taxon>Pentapetalae</taxon>
        <taxon>asterids</taxon>
        <taxon>Ericales</taxon>
        <taxon>Ericaceae</taxon>
        <taxon>Ericoideae</taxon>
        <taxon>Rhodoreae</taxon>
        <taxon>Rhododendron</taxon>
    </lineage>
</organism>
<dbReference type="AlphaFoldDB" id="A0AAV6LLQ4"/>
<evidence type="ECO:0000313" key="2">
    <source>
        <dbReference type="EMBL" id="KAG5565061.1"/>
    </source>
</evidence>
<evidence type="ECO:0000313" key="3">
    <source>
        <dbReference type="Proteomes" id="UP000823749"/>
    </source>
</evidence>
<dbReference type="InterPro" id="IPR012881">
    <property type="entry name" value="DUF1685"/>
</dbReference>
<reference evidence="2" key="1">
    <citation type="submission" date="2020-08" db="EMBL/GenBank/DDBJ databases">
        <title>Plant Genome Project.</title>
        <authorList>
            <person name="Zhang R.-G."/>
        </authorList>
    </citation>
    <scope>NUCLEOTIDE SEQUENCE</scope>
    <source>
        <strain evidence="2">WSP0</strain>
        <tissue evidence="2">Leaf</tissue>
    </source>
</reference>